<dbReference type="GO" id="GO:0016491">
    <property type="term" value="F:oxidoreductase activity"/>
    <property type="evidence" value="ECO:0007669"/>
    <property type="project" value="InterPro"/>
</dbReference>
<dbReference type="OrthoDB" id="9767994at2"/>
<evidence type="ECO:0000313" key="3">
    <source>
        <dbReference type="EMBL" id="GGG60096.1"/>
    </source>
</evidence>
<dbReference type="Pfam" id="PF02738">
    <property type="entry name" value="MoCoBD_1"/>
    <property type="match status" value="1"/>
</dbReference>
<evidence type="ECO:0000259" key="2">
    <source>
        <dbReference type="SMART" id="SM01008"/>
    </source>
</evidence>
<evidence type="ECO:0000313" key="4">
    <source>
        <dbReference type="Proteomes" id="UP000627715"/>
    </source>
</evidence>
<evidence type="ECO:0000256" key="1">
    <source>
        <dbReference type="ARBA" id="ARBA00022729"/>
    </source>
</evidence>
<dbReference type="AlphaFoldDB" id="A0A917GX04"/>
<dbReference type="InterPro" id="IPR008274">
    <property type="entry name" value="AldOxase/xan_DH_MoCoBD1"/>
</dbReference>
<dbReference type="EMBL" id="BMIY01000006">
    <property type="protein sequence ID" value="GGG60096.1"/>
    <property type="molecule type" value="Genomic_DNA"/>
</dbReference>
<dbReference type="PANTHER" id="PTHR47495:SF2">
    <property type="entry name" value="ALDEHYDE DEHYDROGENASE"/>
    <property type="match status" value="1"/>
</dbReference>
<dbReference type="NCBIfam" id="TIGR01409">
    <property type="entry name" value="TAT_signal_seq"/>
    <property type="match status" value="1"/>
</dbReference>
<dbReference type="Gene3D" id="3.30.365.10">
    <property type="entry name" value="Aldehyde oxidase/xanthine dehydrogenase, molybdopterin binding domain"/>
    <property type="match status" value="4"/>
</dbReference>
<dbReference type="InterPro" id="IPR006311">
    <property type="entry name" value="TAT_signal"/>
</dbReference>
<organism evidence="3 4">
    <name type="scientific">Pseudohongiella nitratireducens</name>
    <dbReference type="NCBI Taxonomy" id="1768907"/>
    <lineage>
        <taxon>Bacteria</taxon>
        <taxon>Pseudomonadati</taxon>
        <taxon>Pseudomonadota</taxon>
        <taxon>Gammaproteobacteria</taxon>
        <taxon>Pseudomonadales</taxon>
        <taxon>Pseudohongiellaceae</taxon>
        <taxon>Pseudohongiella</taxon>
    </lineage>
</organism>
<feature type="domain" description="Aldehyde oxidase/xanthine dehydrogenase a/b hammerhead" evidence="2">
    <location>
        <begin position="216"/>
        <end position="294"/>
    </location>
</feature>
<sequence>MKASRFQSQDHIDTGRRQFLKLSAATGAGLTLGLNLTTRASAQAADSPALQFNAFVNISPDNTVNVYIKHLEMGQGVYTGLATCVAEELDAAWSQVKCEHAPVDTEKYANLFMGQQATGGSTAIANSFTQMRQAGATARAMLVAAAAQRWGVPASEISVSEGQVSHGSHQASFGELAVEAAAQNAPAPEAVSLKDPADFTLIGREDLVRKDEGKQNGTAVYTQDVQLPGMLTAVVAHSPRFGGRVKSFDASKALQRNGVEQVFEIENGVAVLAKDYWTAIKGRELLEIEWDDSAAETRSSGTILSQYRELVDEPGIVAEREGDVASQLNQGDSVEAVFEFPYLAHAQMEPMNCVAKVDGQRAELWYGCQGATSDQMAIAQLLGGKIEDVKIHTVFAGGGFGRRANPFSDYVLEAVRVARGAQGKPVKLVWSREDDMQAGFYRPAFVHKLSAAVDDQGMPTAFQARLAGQSIMMGTNMESMSVVDGVDNASVEGLVHLPYQVPNRQVEVHNTQAGVPVQWWRSVGNTHTAFSKEVFIDSLARKAGQDPVEYRLSLLKHNPRETAVLKLAAEKAEWGSRKLPEGWGRGVAVHTSFGSTVAEIVDVSVQGTEFKVERVVAAVDCGIAVNPNIIRAQIEGGIAYGLSAALADEVTLTDGNVDQTNFHNYRVLRMNDMPEVEVHILPSGNAPSGVGEPGTPPVAPAVANALAAATGQTLTRLPLRLT</sequence>
<dbReference type="PANTHER" id="PTHR47495">
    <property type="entry name" value="ALDEHYDE DEHYDROGENASE"/>
    <property type="match status" value="1"/>
</dbReference>
<name>A0A917GX04_9GAMM</name>
<dbReference type="Gene3D" id="3.90.1170.50">
    <property type="entry name" value="Aldehyde oxidase/xanthine dehydrogenase, a/b hammerhead"/>
    <property type="match status" value="1"/>
</dbReference>
<dbReference type="SMART" id="SM01008">
    <property type="entry name" value="Ald_Xan_dh_C"/>
    <property type="match status" value="1"/>
</dbReference>
<dbReference type="RefSeq" id="WP_068812411.1">
    <property type="nucleotide sequence ID" value="NZ_BMIY01000006.1"/>
</dbReference>
<reference evidence="3" key="1">
    <citation type="journal article" date="2014" name="Int. J. Syst. Evol. Microbiol.">
        <title>Complete genome sequence of Corynebacterium casei LMG S-19264T (=DSM 44701T), isolated from a smear-ripened cheese.</title>
        <authorList>
            <consortium name="US DOE Joint Genome Institute (JGI-PGF)"/>
            <person name="Walter F."/>
            <person name="Albersmeier A."/>
            <person name="Kalinowski J."/>
            <person name="Ruckert C."/>
        </authorList>
    </citation>
    <scope>NUCLEOTIDE SEQUENCE</scope>
    <source>
        <strain evidence="3">CGMCC 1.15425</strain>
    </source>
</reference>
<dbReference type="InterPro" id="IPR052516">
    <property type="entry name" value="N-heterocyclic_Hydroxylase"/>
</dbReference>
<dbReference type="InterPro" id="IPR037165">
    <property type="entry name" value="AldOxase/xan_DH_Mopterin-bd_sf"/>
</dbReference>
<accession>A0A917GX04</accession>
<keyword evidence="1" id="KW-0732">Signal</keyword>
<dbReference type="SUPFAM" id="SSF56003">
    <property type="entry name" value="Molybdenum cofactor-binding domain"/>
    <property type="match status" value="2"/>
</dbReference>
<proteinExistence type="predicted"/>
<dbReference type="PIRSF" id="PIRSF036389">
    <property type="entry name" value="IOR_B"/>
    <property type="match status" value="1"/>
</dbReference>
<gene>
    <name evidence="3" type="ORF">GCM10011403_16730</name>
</gene>
<protein>
    <submittedName>
        <fullName evidence="3">Oxidoreductase</fullName>
    </submittedName>
</protein>
<reference evidence="3" key="2">
    <citation type="submission" date="2020-09" db="EMBL/GenBank/DDBJ databases">
        <authorList>
            <person name="Sun Q."/>
            <person name="Zhou Y."/>
        </authorList>
    </citation>
    <scope>NUCLEOTIDE SEQUENCE</scope>
    <source>
        <strain evidence="3">CGMCC 1.15425</strain>
    </source>
</reference>
<comment type="caution">
    <text evidence="3">The sequence shown here is derived from an EMBL/GenBank/DDBJ whole genome shotgun (WGS) entry which is preliminary data.</text>
</comment>
<dbReference type="InterPro" id="IPR000674">
    <property type="entry name" value="Ald_Oxase/Xan_DH_a/b"/>
</dbReference>
<dbReference type="Pfam" id="PF20256">
    <property type="entry name" value="MoCoBD_2"/>
    <property type="match status" value="2"/>
</dbReference>
<dbReference type="InterPro" id="IPR019546">
    <property type="entry name" value="TAT_signal_bac_arc"/>
</dbReference>
<dbReference type="PROSITE" id="PS51318">
    <property type="entry name" value="TAT"/>
    <property type="match status" value="1"/>
</dbReference>
<keyword evidence="4" id="KW-1185">Reference proteome</keyword>
<dbReference type="InterPro" id="IPR046867">
    <property type="entry name" value="AldOxase/xan_DH_MoCoBD2"/>
</dbReference>
<dbReference type="InterPro" id="IPR012368">
    <property type="entry name" value="OxRdtase_Mopterin-bd_su_IorB"/>
</dbReference>
<dbReference type="Proteomes" id="UP000627715">
    <property type="component" value="Unassembled WGS sequence"/>
</dbReference>